<accession>A0ABW5EJF9</accession>
<reference evidence="3" key="1">
    <citation type="journal article" date="2019" name="Int. J. Syst. Evol. Microbiol.">
        <title>The Global Catalogue of Microorganisms (GCM) 10K type strain sequencing project: providing services to taxonomists for standard genome sequencing and annotation.</title>
        <authorList>
            <consortium name="The Broad Institute Genomics Platform"/>
            <consortium name="The Broad Institute Genome Sequencing Center for Infectious Disease"/>
            <person name="Wu L."/>
            <person name="Ma J."/>
        </authorList>
    </citation>
    <scope>NUCLEOTIDE SEQUENCE [LARGE SCALE GENOMIC DNA]</scope>
    <source>
        <strain evidence="3">CCUG 62793</strain>
    </source>
</reference>
<evidence type="ECO:0000256" key="1">
    <source>
        <dbReference type="SAM" id="Phobius"/>
    </source>
</evidence>
<name>A0ABW5EJF9_9BURK</name>
<dbReference type="EMBL" id="JBHUIG010000003">
    <property type="protein sequence ID" value="MFD2317656.1"/>
    <property type="molecule type" value="Genomic_DNA"/>
</dbReference>
<evidence type="ECO:0000313" key="2">
    <source>
        <dbReference type="EMBL" id="MFD2317656.1"/>
    </source>
</evidence>
<protein>
    <submittedName>
        <fullName evidence="2">Uncharacterized protein</fullName>
    </submittedName>
</protein>
<sequence length="72" mass="7444">MSGYFVCTQPGEMPCQPGHQLAVTEVTLQDLAALGITPGSVSASVGIGFGLVFALAMLGFGLGVALRMVRRF</sequence>
<feature type="transmembrane region" description="Helical" evidence="1">
    <location>
        <begin position="47"/>
        <end position="69"/>
    </location>
</feature>
<proteinExistence type="predicted"/>
<evidence type="ECO:0000313" key="3">
    <source>
        <dbReference type="Proteomes" id="UP001597287"/>
    </source>
</evidence>
<keyword evidence="1" id="KW-0472">Membrane</keyword>
<dbReference type="RefSeq" id="WP_374623386.1">
    <property type="nucleotide sequence ID" value="NZ_JBHSIH010000001.1"/>
</dbReference>
<keyword evidence="1" id="KW-1133">Transmembrane helix</keyword>
<keyword evidence="3" id="KW-1185">Reference proteome</keyword>
<dbReference type="Proteomes" id="UP001597287">
    <property type="component" value="Unassembled WGS sequence"/>
</dbReference>
<comment type="caution">
    <text evidence="2">The sequence shown here is derived from an EMBL/GenBank/DDBJ whole genome shotgun (WGS) entry which is preliminary data.</text>
</comment>
<keyword evidence="1" id="KW-0812">Transmembrane</keyword>
<organism evidence="2 3">
    <name type="scientific">Delftia deserti</name>
    <dbReference type="NCBI Taxonomy" id="1651218"/>
    <lineage>
        <taxon>Bacteria</taxon>
        <taxon>Pseudomonadati</taxon>
        <taxon>Pseudomonadota</taxon>
        <taxon>Betaproteobacteria</taxon>
        <taxon>Burkholderiales</taxon>
        <taxon>Comamonadaceae</taxon>
        <taxon>Delftia</taxon>
    </lineage>
</organism>
<gene>
    <name evidence="2" type="ORF">ACFSPV_03005</name>
</gene>